<feature type="compositionally biased region" description="Polar residues" evidence="1">
    <location>
        <begin position="84"/>
        <end position="98"/>
    </location>
</feature>
<proteinExistence type="predicted"/>
<dbReference type="AlphaFoldDB" id="A0A8J2KKS3"/>
<evidence type="ECO:0000256" key="1">
    <source>
        <dbReference type="SAM" id="MobiDB-lite"/>
    </source>
</evidence>
<gene>
    <name evidence="2" type="ORF">AFUS01_LOCUS26031</name>
</gene>
<protein>
    <submittedName>
        <fullName evidence="2">Uncharacterized protein</fullName>
    </submittedName>
</protein>
<dbReference type="Proteomes" id="UP000708208">
    <property type="component" value="Unassembled WGS sequence"/>
</dbReference>
<name>A0A8J2KKS3_9HEXA</name>
<evidence type="ECO:0000313" key="2">
    <source>
        <dbReference type="EMBL" id="CAG7815346.1"/>
    </source>
</evidence>
<feature type="compositionally biased region" description="Polar residues" evidence="1">
    <location>
        <begin position="50"/>
        <end position="59"/>
    </location>
</feature>
<comment type="caution">
    <text evidence="2">The sequence shown here is derived from an EMBL/GenBank/DDBJ whole genome shotgun (WGS) entry which is preliminary data.</text>
</comment>
<accession>A0A8J2KKS3</accession>
<dbReference type="EMBL" id="CAJVCH010342288">
    <property type="protein sequence ID" value="CAG7815346.1"/>
    <property type="molecule type" value="Genomic_DNA"/>
</dbReference>
<organism evidence="2 3">
    <name type="scientific">Allacma fusca</name>
    <dbReference type="NCBI Taxonomy" id="39272"/>
    <lineage>
        <taxon>Eukaryota</taxon>
        <taxon>Metazoa</taxon>
        <taxon>Ecdysozoa</taxon>
        <taxon>Arthropoda</taxon>
        <taxon>Hexapoda</taxon>
        <taxon>Collembola</taxon>
        <taxon>Symphypleona</taxon>
        <taxon>Sminthuridae</taxon>
        <taxon>Allacma</taxon>
    </lineage>
</organism>
<feature type="compositionally biased region" description="Basic and acidic residues" evidence="1">
    <location>
        <begin position="70"/>
        <end position="79"/>
    </location>
</feature>
<feature type="region of interest" description="Disordered" evidence="1">
    <location>
        <begin position="1"/>
        <end position="107"/>
    </location>
</feature>
<keyword evidence="3" id="KW-1185">Reference proteome</keyword>
<feature type="non-terminal residue" evidence="2">
    <location>
        <position position="1"/>
    </location>
</feature>
<reference evidence="2" key="1">
    <citation type="submission" date="2021-06" db="EMBL/GenBank/DDBJ databases">
        <authorList>
            <person name="Hodson N. C."/>
            <person name="Mongue J. A."/>
            <person name="Jaron S. K."/>
        </authorList>
    </citation>
    <scope>NUCLEOTIDE SEQUENCE</scope>
</reference>
<sequence>MDDVRSLTTLGKKRSVAEVADDGAAEAQTPGKRYGLRKRSVKSYDENFDVSHSPSPANTKKQKKSASPKEIPKAKDLGRRNYVRKQTTENSDESNCPSQDKKSKETV</sequence>
<evidence type="ECO:0000313" key="3">
    <source>
        <dbReference type="Proteomes" id="UP000708208"/>
    </source>
</evidence>